<evidence type="ECO:0000313" key="1">
    <source>
        <dbReference type="EMBL" id="GFR94803.1"/>
    </source>
</evidence>
<dbReference type="GO" id="GO:0004177">
    <property type="term" value="F:aminopeptidase activity"/>
    <property type="evidence" value="ECO:0007669"/>
    <property type="project" value="UniProtKB-KW"/>
</dbReference>
<dbReference type="Proteomes" id="UP000762676">
    <property type="component" value="Unassembled WGS sequence"/>
</dbReference>
<gene>
    <name evidence="1" type="ORF">ElyMa_002676600</name>
</gene>
<organism evidence="1 2">
    <name type="scientific">Elysia marginata</name>
    <dbReference type="NCBI Taxonomy" id="1093978"/>
    <lineage>
        <taxon>Eukaryota</taxon>
        <taxon>Metazoa</taxon>
        <taxon>Spiralia</taxon>
        <taxon>Lophotrochozoa</taxon>
        <taxon>Mollusca</taxon>
        <taxon>Gastropoda</taxon>
        <taxon>Heterobranchia</taxon>
        <taxon>Euthyneura</taxon>
        <taxon>Panpulmonata</taxon>
        <taxon>Sacoglossa</taxon>
        <taxon>Placobranchoidea</taxon>
        <taxon>Plakobranchidae</taxon>
        <taxon>Elysia</taxon>
    </lineage>
</organism>
<proteinExistence type="predicted"/>
<keyword evidence="1" id="KW-0031">Aminopeptidase</keyword>
<dbReference type="EMBL" id="BMAT01005524">
    <property type="protein sequence ID" value="GFR94803.1"/>
    <property type="molecule type" value="Genomic_DNA"/>
</dbReference>
<reference evidence="1 2" key="1">
    <citation type="journal article" date="2021" name="Elife">
        <title>Chloroplast acquisition without the gene transfer in kleptoplastic sea slugs, Plakobranchus ocellatus.</title>
        <authorList>
            <person name="Maeda T."/>
            <person name="Takahashi S."/>
            <person name="Yoshida T."/>
            <person name="Shimamura S."/>
            <person name="Takaki Y."/>
            <person name="Nagai Y."/>
            <person name="Toyoda A."/>
            <person name="Suzuki Y."/>
            <person name="Arimoto A."/>
            <person name="Ishii H."/>
            <person name="Satoh N."/>
            <person name="Nishiyama T."/>
            <person name="Hasebe M."/>
            <person name="Maruyama T."/>
            <person name="Minagawa J."/>
            <person name="Obokata J."/>
            <person name="Shigenobu S."/>
        </authorList>
    </citation>
    <scope>NUCLEOTIDE SEQUENCE [LARGE SCALE GENOMIC DNA]</scope>
</reference>
<sequence length="101" mass="11384">MCTISNVDISCYLNEIILDNGPAKRTDICTISNVDISFYLIEIILDNGPAKQKKSAELVRAAGEKYGEPFEISRIRREVSRNLEIADIFSFIQTESRTLPT</sequence>
<keyword evidence="2" id="KW-1185">Reference proteome</keyword>
<keyword evidence="1" id="KW-0645">Protease</keyword>
<accession>A0AAV4HCM8</accession>
<evidence type="ECO:0000313" key="2">
    <source>
        <dbReference type="Proteomes" id="UP000762676"/>
    </source>
</evidence>
<protein>
    <submittedName>
        <fullName evidence="1">Aminopeptidase-like protein 6</fullName>
    </submittedName>
</protein>
<keyword evidence="1" id="KW-0378">Hydrolase</keyword>
<comment type="caution">
    <text evidence="1">The sequence shown here is derived from an EMBL/GenBank/DDBJ whole genome shotgun (WGS) entry which is preliminary data.</text>
</comment>
<name>A0AAV4HCM8_9GAST</name>
<dbReference type="AlphaFoldDB" id="A0AAV4HCM8"/>